<dbReference type="RefSeq" id="WP_068755453.1">
    <property type="nucleotide sequence ID" value="NZ_KQ950181.1"/>
</dbReference>
<proteinExistence type="predicted"/>
<dbReference type="Gene3D" id="1.10.260.40">
    <property type="entry name" value="lambda repressor-like DNA-binding domains"/>
    <property type="match status" value="1"/>
</dbReference>
<gene>
    <name evidence="3" type="ORF">AC529_00455</name>
</gene>
<accession>A0A147KMZ7</accession>
<evidence type="ECO:0000313" key="3">
    <source>
        <dbReference type="EMBL" id="KUP98627.1"/>
    </source>
</evidence>
<sequence length="123" mass="13130">MTDRVRNAPLEPPPVPEEPLLRHLIGDALRRVRQERGLTLREVSEAAQVSLAYLSEIERGRKEPSSEVLAAVYRALDLRLADLIGEVADQLSTVSAPTPAPVPAPTPAPAPCCGAPRALVLAA</sequence>
<dbReference type="CDD" id="cd00093">
    <property type="entry name" value="HTH_XRE"/>
    <property type="match status" value="1"/>
</dbReference>
<dbReference type="EMBL" id="LGEM01000003">
    <property type="protein sequence ID" value="KUP98627.1"/>
    <property type="molecule type" value="Genomic_DNA"/>
</dbReference>
<keyword evidence="1" id="KW-0238">DNA-binding</keyword>
<organism evidence="3 4">
    <name type="scientific">Thermobifida cellulosilytica TB100</name>
    <dbReference type="NCBI Taxonomy" id="665004"/>
    <lineage>
        <taxon>Bacteria</taxon>
        <taxon>Bacillati</taxon>
        <taxon>Actinomycetota</taxon>
        <taxon>Actinomycetes</taxon>
        <taxon>Streptosporangiales</taxon>
        <taxon>Nocardiopsidaceae</taxon>
        <taxon>Thermobifida</taxon>
    </lineage>
</organism>
<dbReference type="SUPFAM" id="SSF47413">
    <property type="entry name" value="lambda repressor-like DNA-binding domains"/>
    <property type="match status" value="1"/>
</dbReference>
<comment type="caution">
    <text evidence="3">The sequence shown here is derived from an EMBL/GenBank/DDBJ whole genome shotgun (WGS) entry which is preliminary data.</text>
</comment>
<dbReference type="Pfam" id="PF01381">
    <property type="entry name" value="HTH_3"/>
    <property type="match status" value="1"/>
</dbReference>
<evidence type="ECO:0000313" key="4">
    <source>
        <dbReference type="Proteomes" id="UP000074382"/>
    </source>
</evidence>
<dbReference type="GO" id="GO:0005829">
    <property type="term" value="C:cytosol"/>
    <property type="evidence" value="ECO:0007669"/>
    <property type="project" value="TreeGrafter"/>
</dbReference>
<dbReference type="AlphaFoldDB" id="A0A147KMZ7"/>
<dbReference type="STRING" id="665004.AC529_00455"/>
<dbReference type="PANTHER" id="PTHR46797">
    <property type="entry name" value="HTH-TYPE TRANSCRIPTIONAL REGULATOR"/>
    <property type="match status" value="1"/>
</dbReference>
<dbReference type="SMART" id="SM00530">
    <property type="entry name" value="HTH_XRE"/>
    <property type="match status" value="1"/>
</dbReference>
<dbReference type="PATRIC" id="fig|665004.4.peg.1930"/>
<dbReference type="Proteomes" id="UP000074382">
    <property type="component" value="Unassembled WGS sequence"/>
</dbReference>
<dbReference type="InterPro" id="IPR050807">
    <property type="entry name" value="TransReg_Diox_bact_type"/>
</dbReference>
<dbReference type="InterPro" id="IPR010982">
    <property type="entry name" value="Lambda_DNA-bd_dom_sf"/>
</dbReference>
<name>A0A147KMZ7_THECS</name>
<evidence type="ECO:0000256" key="1">
    <source>
        <dbReference type="ARBA" id="ARBA00023125"/>
    </source>
</evidence>
<protein>
    <recommendedName>
        <fullName evidence="2">HTH cro/C1-type domain-containing protein</fullName>
    </recommendedName>
</protein>
<dbReference type="PROSITE" id="PS50943">
    <property type="entry name" value="HTH_CROC1"/>
    <property type="match status" value="1"/>
</dbReference>
<feature type="domain" description="HTH cro/C1-type" evidence="2">
    <location>
        <begin position="29"/>
        <end position="83"/>
    </location>
</feature>
<dbReference type="PANTHER" id="PTHR46797:SF1">
    <property type="entry name" value="METHYLPHOSPHONATE SYNTHASE"/>
    <property type="match status" value="1"/>
</dbReference>
<dbReference type="GO" id="GO:0003677">
    <property type="term" value="F:DNA binding"/>
    <property type="evidence" value="ECO:0007669"/>
    <property type="project" value="UniProtKB-KW"/>
</dbReference>
<reference evidence="4" key="1">
    <citation type="journal article" date="2017" name="Acta Aliment.">
        <title>Plant polysaccharide degrading enzyme system of Thermpbifida cellulosilytica TB100 revealed by de novo genome project data.</title>
        <authorList>
            <person name="Toth A."/>
            <person name="Baka E."/>
            <person name="Luzics S."/>
            <person name="Bata-Vidacs I."/>
            <person name="Nagy I."/>
            <person name="Balint B."/>
            <person name="Herceg R."/>
            <person name="Olasz F."/>
            <person name="Wilk T."/>
            <person name="Nagy T."/>
            <person name="Kriszt B."/>
            <person name="Nagy I."/>
            <person name="Kukolya J."/>
        </authorList>
    </citation>
    <scope>NUCLEOTIDE SEQUENCE [LARGE SCALE GENOMIC DNA]</scope>
    <source>
        <strain evidence="4">TB100</strain>
    </source>
</reference>
<dbReference type="GO" id="GO:0003700">
    <property type="term" value="F:DNA-binding transcription factor activity"/>
    <property type="evidence" value="ECO:0007669"/>
    <property type="project" value="TreeGrafter"/>
</dbReference>
<keyword evidence="4" id="KW-1185">Reference proteome</keyword>
<evidence type="ECO:0000259" key="2">
    <source>
        <dbReference type="PROSITE" id="PS50943"/>
    </source>
</evidence>
<dbReference type="InterPro" id="IPR001387">
    <property type="entry name" value="Cro/C1-type_HTH"/>
</dbReference>
<dbReference type="OrthoDB" id="3188736at2"/>